<keyword evidence="2" id="KW-1185">Reference proteome</keyword>
<name>A0A8R7RBT9_TRIUA</name>
<organism evidence="1 2">
    <name type="scientific">Triticum urartu</name>
    <name type="common">Red wild einkorn</name>
    <name type="synonym">Crithodium urartu</name>
    <dbReference type="NCBI Taxonomy" id="4572"/>
    <lineage>
        <taxon>Eukaryota</taxon>
        <taxon>Viridiplantae</taxon>
        <taxon>Streptophyta</taxon>
        <taxon>Embryophyta</taxon>
        <taxon>Tracheophyta</taxon>
        <taxon>Spermatophyta</taxon>
        <taxon>Magnoliopsida</taxon>
        <taxon>Liliopsida</taxon>
        <taxon>Poales</taxon>
        <taxon>Poaceae</taxon>
        <taxon>BOP clade</taxon>
        <taxon>Pooideae</taxon>
        <taxon>Triticodae</taxon>
        <taxon>Triticeae</taxon>
        <taxon>Triticinae</taxon>
        <taxon>Triticum</taxon>
    </lineage>
</organism>
<dbReference type="EnsemblPlants" id="TuG1812U0000078500.01.T01">
    <property type="protein sequence ID" value="TuG1812U0000078500.01.T01"/>
    <property type="gene ID" value="TuG1812U0000078500.01"/>
</dbReference>
<dbReference type="Proteomes" id="UP000015106">
    <property type="component" value="Chromosome 5"/>
</dbReference>
<reference evidence="2" key="1">
    <citation type="journal article" date="2013" name="Nature">
        <title>Draft genome of the wheat A-genome progenitor Triticum urartu.</title>
        <authorList>
            <person name="Ling H.Q."/>
            <person name="Zhao S."/>
            <person name="Liu D."/>
            <person name="Wang J."/>
            <person name="Sun H."/>
            <person name="Zhang C."/>
            <person name="Fan H."/>
            <person name="Li D."/>
            <person name="Dong L."/>
            <person name="Tao Y."/>
            <person name="Gao C."/>
            <person name="Wu H."/>
            <person name="Li Y."/>
            <person name="Cui Y."/>
            <person name="Guo X."/>
            <person name="Zheng S."/>
            <person name="Wang B."/>
            <person name="Yu K."/>
            <person name="Liang Q."/>
            <person name="Yang W."/>
            <person name="Lou X."/>
            <person name="Chen J."/>
            <person name="Feng M."/>
            <person name="Jian J."/>
            <person name="Zhang X."/>
            <person name="Luo G."/>
            <person name="Jiang Y."/>
            <person name="Liu J."/>
            <person name="Wang Z."/>
            <person name="Sha Y."/>
            <person name="Zhang B."/>
            <person name="Wu H."/>
            <person name="Tang D."/>
            <person name="Shen Q."/>
            <person name="Xue P."/>
            <person name="Zou S."/>
            <person name="Wang X."/>
            <person name="Liu X."/>
            <person name="Wang F."/>
            <person name="Yang Y."/>
            <person name="An X."/>
            <person name="Dong Z."/>
            <person name="Zhang K."/>
            <person name="Zhang X."/>
            <person name="Luo M.C."/>
            <person name="Dvorak J."/>
            <person name="Tong Y."/>
            <person name="Wang J."/>
            <person name="Yang H."/>
            <person name="Li Z."/>
            <person name="Wang D."/>
            <person name="Zhang A."/>
            <person name="Wang J."/>
        </authorList>
    </citation>
    <scope>NUCLEOTIDE SEQUENCE</scope>
    <source>
        <strain evidence="2">cv. G1812</strain>
    </source>
</reference>
<reference evidence="1" key="3">
    <citation type="submission" date="2022-06" db="UniProtKB">
        <authorList>
            <consortium name="EnsemblPlants"/>
        </authorList>
    </citation>
    <scope>IDENTIFICATION</scope>
</reference>
<reference evidence="1" key="2">
    <citation type="submission" date="2018-03" db="EMBL/GenBank/DDBJ databases">
        <title>The Triticum urartu genome reveals the dynamic nature of wheat genome evolution.</title>
        <authorList>
            <person name="Ling H."/>
            <person name="Ma B."/>
            <person name="Shi X."/>
            <person name="Liu H."/>
            <person name="Dong L."/>
            <person name="Sun H."/>
            <person name="Cao Y."/>
            <person name="Gao Q."/>
            <person name="Zheng S."/>
            <person name="Li Y."/>
            <person name="Yu Y."/>
            <person name="Du H."/>
            <person name="Qi M."/>
            <person name="Li Y."/>
            <person name="Yu H."/>
            <person name="Cui Y."/>
            <person name="Wang N."/>
            <person name="Chen C."/>
            <person name="Wu H."/>
            <person name="Zhao Y."/>
            <person name="Zhang J."/>
            <person name="Li Y."/>
            <person name="Zhou W."/>
            <person name="Zhang B."/>
            <person name="Hu W."/>
            <person name="Eijk M."/>
            <person name="Tang J."/>
            <person name="Witsenboer H."/>
            <person name="Zhao S."/>
            <person name="Li Z."/>
            <person name="Zhang A."/>
            <person name="Wang D."/>
            <person name="Liang C."/>
        </authorList>
    </citation>
    <scope>NUCLEOTIDE SEQUENCE [LARGE SCALE GENOMIC DNA]</scope>
    <source>
        <strain evidence="1">cv. G1812</strain>
    </source>
</reference>
<dbReference type="Gramene" id="TuG1812U0000078500.01.T01">
    <property type="protein sequence ID" value="TuG1812U0000078500.01.T01"/>
    <property type="gene ID" value="TuG1812U0000078500.01"/>
</dbReference>
<dbReference type="Gramene" id="TuG1812G0500000011.01.T01">
    <property type="protein sequence ID" value="TuG1812G0500000011.01.T01"/>
    <property type="gene ID" value="TuG1812G0500000011.01"/>
</dbReference>
<proteinExistence type="predicted"/>
<protein>
    <submittedName>
        <fullName evidence="1">Uncharacterized protein</fullName>
    </submittedName>
</protein>
<dbReference type="EnsemblPlants" id="TuG1812G0500000011.01.T01">
    <property type="protein sequence ID" value="TuG1812G0500000011.01.T01"/>
    <property type="gene ID" value="TuG1812G0500000011.01"/>
</dbReference>
<accession>A0A8R7RBT9</accession>
<evidence type="ECO:0000313" key="1">
    <source>
        <dbReference type="EnsemblPlants" id="TuG1812U0000078500.01.T01"/>
    </source>
</evidence>
<dbReference type="AlphaFoldDB" id="A0A8R7RBT9"/>
<sequence>MPRCRSHLFLLCAGQTTTTTTTRGRRHDGLDDKVENPDMEGRQILPRVLLASDCFLPDTPIQMTVAAMASTLKRAYLSIYNWVHVLYYALLDSLPGRVRRQLRGVSSLRRPLSGSIIDQLSVTCRRVF</sequence>
<evidence type="ECO:0000313" key="2">
    <source>
        <dbReference type="Proteomes" id="UP000015106"/>
    </source>
</evidence>